<dbReference type="GO" id="GO:0009279">
    <property type="term" value="C:cell outer membrane"/>
    <property type="evidence" value="ECO:0007669"/>
    <property type="project" value="UniProtKB-SubCell"/>
</dbReference>
<dbReference type="Gene3D" id="1.25.40.390">
    <property type="match status" value="1"/>
</dbReference>
<proteinExistence type="predicted"/>
<feature type="domain" description="RagB/SusD" evidence="5">
    <location>
        <begin position="51"/>
        <end position="146"/>
    </location>
</feature>
<dbReference type="InterPro" id="IPR011990">
    <property type="entry name" value="TPR-like_helical_dom_sf"/>
</dbReference>
<name>A0A5J4RN33_9ZZZZ</name>
<gene>
    <name evidence="6" type="ORF">EZS27_016923</name>
</gene>
<dbReference type="AlphaFoldDB" id="A0A5J4RN33"/>
<accession>A0A5J4RN33</accession>
<sequence length="183" mass="21217">DSLNSIFVEWGDVRFGIDTLTMKYQTNYIYSLNSDIPVFSKIKVVKNGSKNKNDDYGVFGSAIVFTRLEEVVLLRAEALVALHRGTDALVYYNTVRKTRGFAEAAYKKDFGNDDAKLLHAIFEERRKELMGEGWRWYDLIRRQKLLKDNEEMSRLIGEGGIYWPIAQDVLSANSLIEQNEYWK</sequence>
<evidence type="ECO:0000256" key="4">
    <source>
        <dbReference type="ARBA" id="ARBA00023237"/>
    </source>
</evidence>
<protein>
    <recommendedName>
        <fullName evidence="5">RagB/SusD domain-containing protein</fullName>
    </recommendedName>
</protein>
<evidence type="ECO:0000259" key="5">
    <source>
        <dbReference type="Pfam" id="PF07980"/>
    </source>
</evidence>
<reference evidence="6" key="1">
    <citation type="submission" date="2019-03" db="EMBL/GenBank/DDBJ databases">
        <title>Single cell metagenomics reveals metabolic interactions within the superorganism composed of flagellate Streblomastix strix and complex community of Bacteroidetes bacteria on its surface.</title>
        <authorList>
            <person name="Treitli S.C."/>
            <person name="Kolisko M."/>
            <person name="Husnik F."/>
            <person name="Keeling P."/>
            <person name="Hampl V."/>
        </authorList>
    </citation>
    <scope>NUCLEOTIDE SEQUENCE</scope>
    <source>
        <strain evidence="6">STM</strain>
    </source>
</reference>
<organism evidence="6">
    <name type="scientific">termite gut metagenome</name>
    <dbReference type="NCBI Taxonomy" id="433724"/>
    <lineage>
        <taxon>unclassified sequences</taxon>
        <taxon>metagenomes</taxon>
        <taxon>organismal metagenomes</taxon>
    </lineage>
</organism>
<evidence type="ECO:0000256" key="2">
    <source>
        <dbReference type="ARBA" id="ARBA00022729"/>
    </source>
</evidence>
<comment type="subcellular location">
    <subcellularLocation>
        <location evidence="1">Cell outer membrane</location>
    </subcellularLocation>
</comment>
<comment type="caution">
    <text evidence="6">The sequence shown here is derived from an EMBL/GenBank/DDBJ whole genome shotgun (WGS) entry which is preliminary data.</text>
</comment>
<keyword evidence="4" id="KW-0998">Cell outer membrane</keyword>
<dbReference type="EMBL" id="SNRY01000960">
    <property type="protein sequence ID" value="KAA6334795.1"/>
    <property type="molecule type" value="Genomic_DNA"/>
</dbReference>
<evidence type="ECO:0000256" key="3">
    <source>
        <dbReference type="ARBA" id="ARBA00023136"/>
    </source>
</evidence>
<dbReference type="SUPFAM" id="SSF48452">
    <property type="entry name" value="TPR-like"/>
    <property type="match status" value="1"/>
</dbReference>
<evidence type="ECO:0000313" key="6">
    <source>
        <dbReference type="EMBL" id="KAA6334795.1"/>
    </source>
</evidence>
<feature type="non-terminal residue" evidence="6">
    <location>
        <position position="1"/>
    </location>
</feature>
<dbReference type="InterPro" id="IPR012944">
    <property type="entry name" value="SusD_RagB_dom"/>
</dbReference>
<keyword evidence="2" id="KW-0732">Signal</keyword>
<dbReference type="Pfam" id="PF07980">
    <property type="entry name" value="SusD_RagB"/>
    <property type="match status" value="1"/>
</dbReference>
<keyword evidence="3" id="KW-0472">Membrane</keyword>
<evidence type="ECO:0000256" key="1">
    <source>
        <dbReference type="ARBA" id="ARBA00004442"/>
    </source>
</evidence>